<dbReference type="GO" id="GO:0016757">
    <property type="term" value="F:glycosyltransferase activity"/>
    <property type="evidence" value="ECO:0007669"/>
    <property type="project" value="UniProtKB-KW"/>
</dbReference>
<dbReference type="Proteomes" id="UP000473278">
    <property type="component" value="Unassembled WGS sequence"/>
</dbReference>
<gene>
    <name evidence="2" type="ORF">G3570_07940</name>
</gene>
<dbReference type="EMBL" id="JAALLT010000002">
    <property type="protein sequence ID" value="NGP76559.1"/>
    <property type="molecule type" value="Genomic_DNA"/>
</dbReference>
<dbReference type="Pfam" id="PF00156">
    <property type="entry name" value="Pribosyltran"/>
    <property type="match status" value="1"/>
</dbReference>
<evidence type="ECO:0000313" key="2">
    <source>
        <dbReference type="EMBL" id="NGP76559.1"/>
    </source>
</evidence>
<proteinExistence type="predicted"/>
<organism evidence="2 3">
    <name type="scientific">Halalkalibaculum roseum</name>
    <dbReference type="NCBI Taxonomy" id="2709311"/>
    <lineage>
        <taxon>Bacteria</taxon>
        <taxon>Pseudomonadati</taxon>
        <taxon>Balneolota</taxon>
        <taxon>Balneolia</taxon>
        <taxon>Balneolales</taxon>
        <taxon>Balneolaceae</taxon>
        <taxon>Halalkalibaculum</taxon>
    </lineage>
</organism>
<reference evidence="2 3" key="1">
    <citation type="submission" date="2020-02" db="EMBL/GenBank/DDBJ databases">
        <title>Balneolaceae bacterium YR4-1, complete genome.</title>
        <authorList>
            <person name="Li Y."/>
            <person name="Wu S."/>
        </authorList>
    </citation>
    <scope>NUCLEOTIDE SEQUENCE [LARGE SCALE GENOMIC DNA]</scope>
    <source>
        <strain evidence="2 3">YR4-1</strain>
    </source>
</reference>
<keyword evidence="2" id="KW-0328">Glycosyltransferase</keyword>
<accession>A0A6M1SNC6</accession>
<dbReference type="Gene3D" id="3.40.50.2020">
    <property type="match status" value="1"/>
</dbReference>
<dbReference type="AlphaFoldDB" id="A0A6M1SNC6"/>
<comment type="caution">
    <text evidence="2">The sequence shown here is derived from an EMBL/GenBank/DDBJ whole genome shotgun (WGS) entry which is preliminary data.</text>
</comment>
<protein>
    <submittedName>
        <fullName evidence="2">Phosphoribosyltransferase</fullName>
    </submittedName>
</protein>
<feature type="domain" description="Phosphoribosyltransferase" evidence="1">
    <location>
        <begin position="13"/>
        <end position="186"/>
    </location>
</feature>
<evidence type="ECO:0000259" key="1">
    <source>
        <dbReference type="Pfam" id="PF00156"/>
    </source>
</evidence>
<dbReference type="CDD" id="cd06223">
    <property type="entry name" value="PRTases_typeI"/>
    <property type="match status" value="1"/>
</dbReference>
<keyword evidence="3" id="KW-1185">Reference proteome</keyword>
<keyword evidence="2" id="KW-0808">Transferase</keyword>
<sequence>MFDNRTQAGLQLAEALKEYKKEHPVILAIPRGGIVPGVIVARQLEAEFSVVITRKLGLPTHPESAFGALAEDKSLYLNPMVREVLTKKMIEKVIKKEEKEIKRRIQVYRKGEPLPPLKDRTVILIDDGIATGSTVLVAIELCKKQQAGKIIVAAPVSGSRVLETIEAKADEVIILEIPDSYHAVSQAYRNFKNLNDEQALSWIEKGTFIRKVK</sequence>
<evidence type="ECO:0000313" key="3">
    <source>
        <dbReference type="Proteomes" id="UP000473278"/>
    </source>
</evidence>
<dbReference type="SUPFAM" id="SSF53271">
    <property type="entry name" value="PRTase-like"/>
    <property type="match status" value="1"/>
</dbReference>
<dbReference type="InterPro" id="IPR029057">
    <property type="entry name" value="PRTase-like"/>
</dbReference>
<dbReference type="RefSeq" id="WP_165141007.1">
    <property type="nucleotide sequence ID" value="NZ_JAALLT010000002.1"/>
</dbReference>
<name>A0A6M1SNC6_9BACT</name>
<dbReference type="InterPro" id="IPR000836">
    <property type="entry name" value="PRTase_dom"/>
</dbReference>
<dbReference type="Gene3D" id="3.30.1310.20">
    <property type="entry name" value="PRTase-like"/>
    <property type="match status" value="1"/>
</dbReference>